<dbReference type="PANTHER" id="PTHR43179">
    <property type="entry name" value="RHAMNOSYLTRANSFERASE WBBL"/>
    <property type="match status" value="1"/>
</dbReference>
<dbReference type="EC" id="2.4.1.289" evidence="3"/>
<dbReference type="Pfam" id="PF00535">
    <property type="entry name" value="Glycos_transf_2"/>
    <property type="match status" value="1"/>
</dbReference>
<dbReference type="PANTHER" id="PTHR43179:SF7">
    <property type="entry name" value="RHAMNOSYLTRANSFERASE WBBL"/>
    <property type="match status" value="1"/>
</dbReference>
<evidence type="ECO:0000256" key="1">
    <source>
        <dbReference type="SAM" id="MobiDB-lite"/>
    </source>
</evidence>
<feature type="domain" description="Glycosyltransferase 2-like" evidence="2">
    <location>
        <begin position="339"/>
        <end position="516"/>
    </location>
</feature>
<reference evidence="3 4" key="1">
    <citation type="submission" date="2015-03" db="EMBL/GenBank/DDBJ databases">
        <title>Genome sequence of Variovorax paradoxus TBEA6.</title>
        <authorList>
            <person name="Poehlein A."/>
            <person name="Schuldes J."/>
            <person name="Wuebbeler J.H."/>
            <person name="Hiessl S."/>
            <person name="Steinbuechel A."/>
            <person name="Daniel R."/>
        </authorList>
    </citation>
    <scope>NUCLEOTIDE SEQUENCE [LARGE SCALE GENOMIC DNA]</scope>
    <source>
        <strain evidence="3 4">TBEA6</strain>
    </source>
</reference>
<dbReference type="GO" id="GO:0102096">
    <property type="term" value="F:decaprenyl-N-acetyl-alpha-D-glucosaminyl-pyrophosphate:dTDP-alpha-L-rhamnose rhamnosyltransferase activity"/>
    <property type="evidence" value="ECO:0007669"/>
    <property type="project" value="UniProtKB-EC"/>
</dbReference>
<sequence>MGGSACRQPHGLCHLLQSRGNDLPIDQARYAQWAAACRFSPFTDAAYRAWTHAEASRHEAEQPTLRSELENLPYRDGVTFAIADSGSDNALRSTLASLSAQLCQRFDVVVACTPSRAEAVTHALSFVRDSIHVRLVAASAPASLRELQQLALEHTAETWFGVILAGDRLAPQAVSSIQFTLAKWPDAAVIYADEDWIAQDETRCKPRFKSAWDPEAQLGFDLLDGLCVMKRANVLGAGGFRAGFEPAASYDLHCRVAMPLHCSQVLHVPSVLYHRQVPPIMDAGDTRHAVEAHAAAARRVAAEAAFRQSGVAVDVLPSPIAEFVNHVRRPLPSPAPRVSILVPTRDRANLVKTCLDGLLQKTDYPDFEVLILDNDSIEPATLSLFAELRADPRVSVLRVPGPFNFSTINNVGVQASTGEVLLFLNNDIEILDGGWLREMVGEVMRPDIGCVGAKLLYGDGTVQHAGVILQRGPLAMHVCRTDGATDTGVDGRLAGTRDYLAVTGACLAVRRSVFEQVGGFDSEHLPVAYNDVDLCLKVNDAGYRNICTPFASLLHLESASRGHDHVSEEKQKRAQREQTHASTKWIDRFEHDPYHNPNVLLDWLTGAHLAPNVGRQWQLAR</sequence>
<dbReference type="InterPro" id="IPR001173">
    <property type="entry name" value="Glyco_trans_2-like"/>
</dbReference>
<dbReference type="InterPro" id="IPR029044">
    <property type="entry name" value="Nucleotide-diphossugar_trans"/>
</dbReference>
<name>A0A0H2MAR3_VARPD</name>
<evidence type="ECO:0000259" key="2">
    <source>
        <dbReference type="Pfam" id="PF00535"/>
    </source>
</evidence>
<dbReference type="AlphaFoldDB" id="A0A0H2MAR3"/>
<keyword evidence="3" id="KW-0328">Glycosyltransferase</keyword>
<dbReference type="Proteomes" id="UP000035170">
    <property type="component" value="Unassembled WGS sequence"/>
</dbReference>
<dbReference type="CDD" id="cd04186">
    <property type="entry name" value="GT_2_like_c"/>
    <property type="match status" value="1"/>
</dbReference>
<evidence type="ECO:0000313" key="4">
    <source>
        <dbReference type="Proteomes" id="UP000035170"/>
    </source>
</evidence>
<organism evidence="3 4">
    <name type="scientific">Variovorax paradoxus</name>
    <dbReference type="NCBI Taxonomy" id="34073"/>
    <lineage>
        <taxon>Bacteria</taxon>
        <taxon>Pseudomonadati</taxon>
        <taxon>Pseudomonadota</taxon>
        <taxon>Betaproteobacteria</taxon>
        <taxon>Burkholderiales</taxon>
        <taxon>Comamonadaceae</taxon>
        <taxon>Variovorax</taxon>
    </lineage>
</organism>
<evidence type="ECO:0000313" key="3">
    <source>
        <dbReference type="EMBL" id="KLN54105.1"/>
    </source>
</evidence>
<dbReference type="Gene3D" id="3.90.550.10">
    <property type="entry name" value="Spore Coat Polysaccharide Biosynthesis Protein SpsA, Chain A"/>
    <property type="match status" value="2"/>
</dbReference>
<dbReference type="PATRIC" id="fig|34073.19.peg.4780"/>
<comment type="caution">
    <text evidence="3">The sequence shown here is derived from an EMBL/GenBank/DDBJ whole genome shotgun (WGS) entry which is preliminary data.</text>
</comment>
<protein>
    <submittedName>
        <fullName evidence="3">N-acetylglucosaminyl-diphospho-decaprenol L-rhamnosyltransferase</fullName>
        <ecNumber evidence="3">2.4.1.289</ecNumber>
    </submittedName>
</protein>
<dbReference type="SUPFAM" id="SSF53448">
    <property type="entry name" value="Nucleotide-diphospho-sugar transferases"/>
    <property type="match status" value="2"/>
</dbReference>
<gene>
    <name evidence="3" type="primary">wbbL2</name>
    <name evidence="3" type="ORF">VPARA_46730</name>
</gene>
<dbReference type="EMBL" id="JZWI01000026">
    <property type="protein sequence ID" value="KLN54105.1"/>
    <property type="molecule type" value="Genomic_DNA"/>
</dbReference>
<proteinExistence type="predicted"/>
<keyword evidence="3" id="KW-0808">Transferase</keyword>
<keyword evidence="4" id="KW-1185">Reference proteome</keyword>
<feature type="region of interest" description="Disordered" evidence="1">
    <location>
        <begin position="562"/>
        <end position="581"/>
    </location>
</feature>
<accession>A0A0H2MAR3</accession>